<organism evidence="1 2">
    <name type="scientific">Dallia pectoralis</name>
    <name type="common">Alaska blackfish</name>
    <dbReference type="NCBI Taxonomy" id="75939"/>
    <lineage>
        <taxon>Eukaryota</taxon>
        <taxon>Metazoa</taxon>
        <taxon>Chordata</taxon>
        <taxon>Craniata</taxon>
        <taxon>Vertebrata</taxon>
        <taxon>Euteleostomi</taxon>
        <taxon>Actinopterygii</taxon>
        <taxon>Neopterygii</taxon>
        <taxon>Teleostei</taxon>
        <taxon>Protacanthopterygii</taxon>
        <taxon>Esociformes</taxon>
        <taxon>Umbridae</taxon>
        <taxon>Dallia</taxon>
    </lineage>
</organism>
<accession>A0ACC2GRR9</accession>
<proteinExistence type="predicted"/>
<protein>
    <submittedName>
        <fullName evidence="1">Uncharacterized protein</fullName>
    </submittedName>
</protein>
<dbReference type="Proteomes" id="UP001157502">
    <property type="component" value="Chromosome 10"/>
</dbReference>
<reference evidence="1" key="1">
    <citation type="submission" date="2021-05" db="EMBL/GenBank/DDBJ databases">
        <authorList>
            <person name="Pan Q."/>
            <person name="Jouanno E."/>
            <person name="Zahm M."/>
            <person name="Klopp C."/>
            <person name="Cabau C."/>
            <person name="Louis A."/>
            <person name="Berthelot C."/>
            <person name="Parey E."/>
            <person name="Roest Crollius H."/>
            <person name="Montfort J."/>
            <person name="Robinson-Rechavi M."/>
            <person name="Bouchez O."/>
            <person name="Lampietro C."/>
            <person name="Lopez Roques C."/>
            <person name="Donnadieu C."/>
            <person name="Postlethwait J."/>
            <person name="Bobe J."/>
            <person name="Dillon D."/>
            <person name="Chandos A."/>
            <person name="von Hippel F."/>
            <person name="Guiguen Y."/>
        </authorList>
    </citation>
    <scope>NUCLEOTIDE SEQUENCE</scope>
    <source>
        <strain evidence="1">YG-Jan2019</strain>
    </source>
</reference>
<sequence>MKWPKVGSSDPAALREFADFLQDALDDASCERTGHLGRWQRTIELLRKLPDWITKVEQSRHRQFGQIRDTDDRQPKRELEHFTNTKGTIAWKELRKDSVLSRAHPALSARAETHGVVKCPTFAAKSRKIRKPSYRRNNLCGCLKKRTSQ</sequence>
<keyword evidence="2" id="KW-1185">Reference proteome</keyword>
<dbReference type="EMBL" id="CM055737">
    <property type="protein sequence ID" value="KAJ8006356.1"/>
    <property type="molecule type" value="Genomic_DNA"/>
</dbReference>
<name>A0ACC2GRR9_DALPE</name>
<evidence type="ECO:0000313" key="1">
    <source>
        <dbReference type="EMBL" id="KAJ8006356.1"/>
    </source>
</evidence>
<evidence type="ECO:0000313" key="2">
    <source>
        <dbReference type="Proteomes" id="UP001157502"/>
    </source>
</evidence>
<comment type="caution">
    <text evidence="1">The sequence shown here is derived from an EMBL/GenBank/DDBJ whole genome shotgun (WGS) entry which is preliminary data.</text>
</comment>
<gene>
    <name evidence="1" type="ORF">DPEC_G00134380</name>
</gene>